<dbReference type="GO" id="GO:0008270">
    <property type="term" value="F:zinc ion binding"/>
    <property type="evidence" value="ECO:0007669"/>
    <property type="project" value="UniProtKB-KW"/>
</dbReference>
<feature type="domain" description="RING-type" evidence="5">
    <location>
        <begin position="180"/>
        <end position="223"/>
    </location>
</feature>
<evidence type="ECO:0000313" key="7">
    <source>
        <dbReference type="Proteomes" id="UP001345219"/>
    </source>
</evidence>
<evidence type="ECO:0000256" key="4">
    <source>
        <dbReference type="PROSITE-ProRule" id="PRU00175"/>
    </source>
</evidence>
<dbReference type="InterPro" id="IPR013083">
    <property type="entry name" value="Znf_RING/FYVE/PHD"/>
</dbReference>
<dbReference type="AlphaFoldDB" id="A0AAN7Q1A3"/>
<name>A0AAN7Q1A3_9MYRT</name>
<evidence type="ECO:0000256" key="1">
    <source>
        <dbReference type="ARBA" id="ARBA00022723"/>
    </source>
</evidence>
<reference evidence="6 7" key="1">
    <citation type="journal article" date="2023" name="Hortic Res">
        <title>Pangenome of water caltrop reveals structural variations and asymmetric subgenome divergence after allopolyploidization.</title>
        <authorList>
            <person name="Zhang X."/>
            <person name="Chen Y."/>
            <person name="Wang L."/>
            <person name="Yuan Y."/>
            <person name="Fang M."/>
            <person name="Shi L."/>
            <person name="Lu R."/>
            <person name="Comes H.P."/>
            <person name="Ma Y."/>
            <person name="Chen Y."/>
            <person name="Huang G."/>
            <person name="Zhou Y."/>
            <person name="Zheng Z."/>
            <person name="Qiu Y."/>
        </authorList>
    </citation>
    <scope>NUCLEOTIDE SEQUENCE [LARGE SCALE GENOMIC DNA]</scope>
    <source>
        <tissue evidence="6">Roots</tissue>
    </source>
</reference>
<evidence type="ECO:0000256" key="3">
    <source>
        <dbReference type="ARBA" id="ARBA00022833"/>
    </source>
</evidence>
<dbReference type="EMBL" id="JAXIOK010000012">
    <property type="protein sequence ID" value="KAK4757309.1"/>
    <property type="molecule type" value="Genomic_DNA"/>
</dbReference>
<dbReference type="PANTHER" id="PTHR45798">
    <property type="entry name" value="RING-H2 FINGER PROTEIN ATL61-RELATED-RELATED"/>
    <property type="match status" value="1"/>
</dbReference>
<accession>A0AAN7Q1A3</accession>
<dbReference type="PROSITE" id="PS50089">
    <property type="entry name" value="ZF_RING_2"/>
    <property type="match status" value="1"/>
</dbReference>
<sequence length="246" mass="28863">MAGTFKLEARISSREDEEEDYDLILFNILYENTTQVLEMDESEEDVNVEYENSVEVNTSRYFNRNQLSDFDSMESAFNSLMDPIIPPNLMKATCEELANTAQLINNRLSDLDDEQQYVVDITINMALKFEGENSNSLDNYFENLLIEKMCDNGCKKVYNPYTSQSWLLIPHNEMEDDDTCPICCQEFISDNDSPIVMIQRSHKYHFKCIFRWLRQNDGCPLCRSEIAYGYDIIIIYRPMIYDDYSD</sequence>
<evidence type="ECO:0000256" key="2">
    <source>
        <dbReference type="ARBA" id="ARBA00022771"/>
    </source>
</evidence>
<protein>
    <recommendedName>
        <fullName evidence="5">RING-type domain-containing protein</fullName>
    </recommendedName>
</protein>
<evidence type="ECO:0000259" key="5">
    <source>
        <dbReference type="PROSITE" id="PS50089"/>
    </source>
</evidence>
<comment type="caution">
    <text evidence="6">The sequence shown here is derived from an EMBL/GenBank/DDBJ whole genome shotgun (WGS) entry which is preliminary data.</text>
</comment>
<gene>
    <name evidence="6" type="ORF">SAY87_018610</name>
</gene>
<evidence type="ECO:0000313" key="6">
    <source>
        <dbReference type="EMBL" id="KAK4757309.1"/>
    </source>
</evidence>
<dbReference type="InterPro" id="IPR052788">
    <property type="entry name" value="RING-type_E3_ligase_ATL"/>
</dbReference>
<organism evidence="6 7">
    <name type="scientific">Trapa incisa</name>
    <dbReference type="NCBI Taxonomy" id="236973"/>
    <lineage>
        <taxon>Eukaryota</taxon>
        <taxon>Viridiplantae</taxon>
        <taxon>Streptophyta</taxon>
        <taxon>Embryophyta</taxon>
        <taxon>Tracheophyta</taxon>
        <taxon>Spermatophyta</taxon>
        <taxon>Magnoliopsida</taxon>
        <taxon>eudicotyledons</taxon>
        <taxon>Gunneridae</taxon>
        <taxon>Pentapetalae</taxon>
        <taxon>rosids</taxon>
        <taxon>malvids</taxon>
        <taxon>Myrtales</taxon>
        <taxon>Lythraceae</taxon>
        <taxon>Trapa</taxon>
    </lineage>
</organism>
<dbReference type="SUPFAM" id="SSF57850">
    <property type="entry name" value="RING/U-box"/>
    <property type="match status" value="1"/>
</dbReference>
<dbReference type="InterPro" id="IPR001841">
    <property type="entry name" value="Znf_RING"/>
</dbReference>
<dbReference type="Proteomes" id="UP001345219">
    <property type="component" value="Chromosome 15"/>
</dbReference>
<dbReference type="Gene3D" id="3.30.40.10">
    <property type="entry name" value="Zinc/RING finger domain, C3HC4 (zinc finger)"/>
    <property type="match status" value="1"/>
</dbReference>
<dbReference type="Pfam" id="PF13639">
    <property type="entry name" value="zf-RING_2"/>
    <property type="match status" value="1"/>
</dbReference>
<proteinExistence type="predicted"/>
<keyword evidence="2 4" id="KW-0863">Zinc-finger</keyword>
<dbReference type="SMART" id="SM00184">
    <property type="entry name" value="RING"/>
    <property type="match status" value="1"/>
</dbReference>
<keyword evidence="7" id="KW-1185">Reference proteome</keyword>
<keyword evidence="3" id="KW-0862">Zinc</keyword>
<dbReference type="PANTHER" id="PTHR45798:SF97">
    <property type="entry name" value="ALCOHOL-SENSITIVE RING FINGER PROTEIN 1"/>
    <property type="match status" value="1"/>
</dbReference>
<keyword evidence="1" id="KW-0479">Metal-binding</keyword>